<protein>
    <submittedName>
        <fullName evidence="1">Uncharacterized protein</fullName>
    </submittedName>
</protein>
<reference evidence="1 2" key="1">
    <citation type="submission" date="2008-07" db="EMBL/GenBank/DDBJ databases">
        <authorList>
            <person name="Tandeau de Marsac N."/>
            <person name="Ferriera S."/>
            <person name="Johnson J."/>
            <person name="Kravitz S."/>
            <person name="Beeson K."/>
            <person name="Sutton G."/>
            <person name="Rogers Y.-H."/>
            <person name="Friedman R."/>
            <person name="Frazier M."/>
            <person name="Venter J.C."/>
        </authorList>
    </citation>
    <scope>NUCLEOTIDE SEQUENCE [LARGE SCALE GENOMIC DNA]</scope>
    <source>
        <strain evidence="1 2">PCC 7420</strain>
    </source>
</reference>
<gene>
    <name evidence="1" type="ORF">MC7420_7565</name>
</gene>
<dbReference type="STRING" id="118168.MC7420_7565"/>
<accession>B4W1C1</accession>
<dbReference type="AlphaFoldDB" id="B4W1C1"/>
<proteinExistence type="predicted"/>
<keyword evidence="2" id="KW-1185">Reference proteome</keyword>
<organism evidence="1 2">
    <name type="scientific">Coleofasciculus chthonoplastes PCC 7420</name>
    <dbReference type="NCBI Taxonomy" id="118168"/>
    <lineage>
        <taxon>Bacteria</taxon>
        <taxon>Bacillati</taxon>
        <taxon>Cyanobacteriota</taxon>
        <taxon>Cyanophyceae</taxon>
        <taxon>Coleofasciculales</taxon>
        <taxon>Coleofasciculaceae</taxon>
        <taxon>Coleofasciculus</taxon>
    </lineage>
</organism>
<dbReference type="EMBL" id="DS989867">
    <property type="protein sequence ID" value="EDX72085.1"/>
    <property type="molecule type" value="Genomic_DNA"/>
</dbReference>
<evidence type="ECO:0000313" key="1">
    <source>
        <dbReference type="EMBL" id="EDX72085.1"/>
    </source>
</evidence>
<dbReference type="Proteomes" id="UP000003835">
    <property type="component" value="Unassembled WGS sequence"/>
</dbReference>
<dbReference type="RefSeq" id="WP_006104917.1">
    <property type="nucleotide sequence ID" value="NZ_DS989867.1"/>
</dbReference>
<dbReference type="HOGENOM" id="CLU_2381216_0_0_3"/>
<dbReference type="eggNOG" id="COG4636">
    <property type="taxonomic scope" value="Bacteria"/>
</dbReference>
<name>B4W1C1_9CYAN</name>
<evidence type="ECO:0000313" key="2">
    <source>
        <dbReference type="Proteomes" id="UP000003835"/>
    </source>
</evidence>
<sequence>MNPQIIDNHGSILARKVMPKTQPPVKLRLWTIEEYHRINDRSEPEPDVALVRVDPLDYADHHPLASDIYLIIEVADPFGTLKKINSIGGDNDPE</sequence>